<dbReference type="InterPro" id="IPR015943">
    <property type="entry name" value="WD40/YVTN_repeat-like_dom_sf"/>
</dbReference>
<dbReference type="FunFam" id="2.60.40.1080:FF:000001">
    <property type="entry name" value="Bacterial Ig-like domain, group 2"/>
    <property type="match status" value="1"/>
</dbReference>
<dbReference type="EMBL" id="AP014879">
    <property type="protein sequence ID" value="BAV34767.1"/>
    <property type="molecule type" value="Genomic_DNA"/>
</dbReference>
<organism evidence="3 4">
    <name type="scientific">Sulfuricaulis limicola</name>
    <dbReference type="NCBI Taxonomy" id="1620215"/>
    <lineage>
        <taxon>Bacteria</taxon>
        <taxon>Pseudomonadati</taxon>
        <taxon>Pseudomonadota</taxon>
        <taxon>Gammaproteobacteria</taxon>
        <taxon>Acidiferrobacterales</taxon>
        <taxon>Acidiferrobacteraceae</taxon>
        <taxon>Sulfuricaulis</taxon>
    </lineage>
</organism>
<dbReference type="SUPFAM" id="SSF49373">
    <property type="entry name" value="Invasin/intimin cell-adhesion fragments"/>
    <property type="match status" value="1"/>
</dbReference>
<proteinExistence type="predicted"/>
<dbReference type="InterPro" id="IPR008964">
    <property type="entry name" value="Invasin/intimin_cell_adhesion"/>
</dbReference>
<reference evidence="3 4" key="1">
    <citation type="submission" date="2015-05" db="EMBL/GenBank/DDBJ databases">
        <title>Complete genome sequence of a sulfur-oxidizing gammaproteobacterium strain HA5.</title>
        <authorList>
            <person name="Miura A."/>
            <person name="Kojima H."/>
            <person name="Fukui M."/>
        </authorList>
    </citation>
    <scope>NUCLEOTIDE SEQUENCE [LARGE SCALE GENOMIC DNA]</scope>
    <source>
        <strain evidence="3 4">HA5</strain>
    </source>
</reference>
<dbReference type="KEGG" id="slim:SCL_2490"/>
<keyword evidence="4" id="KW-1185">Reference proteome</keyword>
<dbReference type="InterPro" id="IPR003343">
    <property type="entry name" value="Big_2"/>
</dbReference>
<evidence type="ECO:0000313" key="4">
    <source>
        <dbReference type="Proteomes" id="UP000243180"/>
    </source>
</evidence>
<name>A0A1B4XIX9_9GAMM</name>
<evidence type="ECO:0000256" key="1">
    <source>
        <dbReference type="SAM" id="SignalP"/>
    </source>
</evidence>
<feature type="signal peptide" evidence="1">
    <location>
        <begin position="1"/>
        <end position="21"/>
    </location>
</feature>
<dbReference type="RefSeq" id="WP_096361472.1">
    <property type="nucleotide sequence ID" value="NZ_AP014879.1"/>
</dbReference>
<dbReference type="OrthoDB" id="5173551at2"/>
<dbReference type="PANTHER" id="PTHR34512:SF30">
    <property type="entry name" value="OUTER MEMBRANE PROTEIN ASSEMBLY FACTOR BAMB"/>
    <property type="match status" value="1"/>
</dbReference>
<dbReference type="AlphaFoldDB" id="A0A1B4XIX9"/>
<dbReference type="Gene3D" id="2.60.40.1080">
    <property type="match status" value="1"/>
</dbReference>
<dbReference type="InterPro" id="IPR011047">
    <property type="entry name" value="Quinoprotein_ADH-like_sf"/>
</dbReference>
<dbReference type="PANTHER" id="PTHR34512">
    <property type="entry name" value="CELL SURFACE PROTEIN"/>
    <property type="match status" value="1"/>
</dbReference>
<feature type="chain" id="PRO_5008572586" description="BIG2 domain-containing protein" evidence="1">
    <location>
        <begin position="22"/>
        <end position="719"/>
    </location>
</feature>
<dbReference type="InterPro" id="IPR002372">
    <property type="entry name" value="PQQ_rpt_dom"/>
</dbReference>
<sequence>MFGARLMFLRIAAVVSCLFLAACGSGGGGGGGDSSTATAPYILAAVLSFPETNVPPAGFVPAGFNSEASVAVLDSTTGEPITNASVSVNGVPLAYVPAGQDYEGGISVNPGSSITLSVTVGSTTYTSTATQFSSYPAITSPLTDATWVSTESNLAAWSGVAPTTTSLYALGVFDTNGELVWPYGSIQILPTTTTSYTIFPWSLTTGNRLLIVGLMDLVEIPNAYPDSGLIIGGFNYVPITVINARPPAAPTLQSIAMTPDNPTVTVGKTKQLTATGSYSDGSTQDLTAQVSWQSSDPVKATVSTTGLVSGLSYGSTTVTATLGSISGSTLVNVFQPTPSPAPPLSQSVTYQIDYAHSGRAVFPYSITFPNSPAWSVTLNGAISYPLIAGGKVYVTTSGTGGVMYGTSLYALDAQNGAILWGGPVAISGTYGWSAAAYDHGKLFVINFDGLLRSFDATTGAPGWSKQMPENQYWFDSPPTAVNGIVYVGGSGSGGTLYAVDEASGNVLWTAGVANGQQSSPAVSSDGVFVSYPCQVYKFDPITGDSLWHYSGPCSGGGGKTSAYANGLLYVRDFIDFNSPFGQIYDATNGTQVGTFNVGTFQVGPIPALGTTTGFILNDGVLQAINLASRNLLWSFAGDGRLVSAPIVVNEAVIVGSGSGKVYARNITNGASLWEGNAGASILGPDEHNVSQPHTGIGAGEGYLVVPAGNVLTAWKLSGP</sequence>
<dbReference type="SMART" id="SM00635">
    <property type="entry name" value="BID_2"/>
    <property type="match status" value="1"/>
</dbReference>
<dbReference type="Gene3D" id="2.130.10.10">
    <property type="entry name" value="YVTN repeat-like/Quinoprotein amine dehydrogenase"/>
    <property type="match status" value="2"/>
</dbReference>
<dbReference type="Proteomes" id="UP000243180">
    <property type="component" value="Chromosome"/>
</dbReference>
<dbReference type="SMART" id="SM00564">
    <property type="entry name" value="PQQ"/>
    <property type="match status" value="6"/>
</dbReference>
<dbReference type="Pfam" id="PF13360">
    <property type="entry name" value="PQQ_2"/>
    <property type="match status" value="1"/>
</dbReference>
<gene>
    <name evidence="3" type="ORF">SCL_2490</name>
</gene>
<accession>A0A1B4XIX9</accession>
<evidence type="ECO:0000313" key="3">
    <source>
        <dbReference type="EMBL" id="BAV34767.1"/>
    </source>
</evidence>
<feature type="domain" description="BIG2" evidence="2">
    <location>
        <begin position="251"/>
        <end position="332"/>
    </location>
</feature>
<dbReference type="Pfam" id="PF02368">
    <property type="entry name" value="Big_2"/>
    <property type="match status" value="1"/>
</dbReference>
<protein>
    <recommendedName>
        <fullName evidence="2">BIG2 domain-containing protein</fullName>
    </recommendedName>
</protein>
<evidence type="ECO:0000259" key="2">
    <source>
        <dbReference type="SMART" id="SM00635"/>
    </source>
</evidence>
<dbReference type="PROSITE" id="PS51257">
    <property type="entry name" value="PROKAR_LIPOPROTEIN"/>
    <property type="match status" value="1"/>
</dbReference>
<dbReference type="InParanoid" id="A0A1B4XIX9"/>
<dbReference type="SUPFAM" id="SSF50998">
    <property type="entry name" value="Quinoprotein alcohol dehydrogenase-like"/>
    <property type="match status" value="1"/>
</dbReference>
<keyword evidence="1" id="KW-0732">Signal</keyword>
<dbReference type="InterPro" id="IPR018391">
    <property type="entry name" value="PQQ_b-propeller_rpt"/>
</dbReference>